<protein>
    <submittedName>
        <fullName evidence="1">Uncharacterized protein</fullName>
    </submittedName>
</protein>
<gene>
    <name evidence="1" type="ORF">BV25DRAFT_1693597</name>
</gene>
<reference evidence="1" key="1">
    <citation type="submission" date="2021-03" db="EMBL/GenBank/DDBJ databases">
        <authorList>
            <consortium name="DOE Joint Genome Institute"/>
            <person name="Ahrendt S."/>
            <person name="Looney B.P."/>
            <person name="Miyauchi S."/>
            <person name="Morin E."/>
            <person name="Drula E."/>
            <person name="Courty P.E."/>
            <person name="Chicoki N."/>
            <person name="Fauchery L."/>
            <person name="Kohler A."/>
            <person name="Kuo A."/>
            <person name="Labutti K."/>
            <person name="Pangilinan J."/>
            <person name="Lipzen A."/>
            <person name="Riley R."/>
            <person name="Andreopoulos W."/>
            <person name="He G."/>
            <person name="Johnson J."/>
            <person name="Barry K.W."/>
            <person name="Grigoriev I.V."/>
            <person name="Nagy L."/>
            <person name="Hibbett D."/>
            <person name="Henrissat B."/>
            <person name="Matheny P.B."/>
            <person name="Labbe J."/>
            <person name="Martin F."/>
        </authorList>
    </citation>
    <scope>NUCLEOTIDE SEQUENCE</scope>
    <source>
        <strain evidence="1">HHB10654</strain>
    </source>
</reference>
<name>A0ACB8TAY3_9AGAM</name>
<dbReference type="Proteomes" id="UP000814140">
    <property type="component" value="Unassembled WGS sequence"/>
</dbReference>
<dbReference type="EMBL" id="MU277195">
    <property type="protein sequence ID" value="KAI0065477.1"/>
    <property type="molecule type" value="Genomic_DNA"/>
</dbReference>
<accession>A0ACB8TAY3</accession>
<sequence>MSILVEQQDEIINVIEAQAGEVEKDVEVGCACSLSFGARSALTSSTVQTWVHRQGRGFRARSTEKALDLLHHHPHSPHHRWYCHRGCRHQQQQKVDTRCRTLLLPTAPRIIWIVDSLFLLATRSSFHALKTLLLSSCPSSIANVRRSIIYRTPLNAPRYSLVSVWAK</sequence>
<proteinExistence type="predicted"/>
<keyword evidence="2" id="KW-1185">Reference proteome</keyword>
<reference evidence="1" key="2">
    <citation type="journal article" date="2022" name="New Phytol.">
        <title>Evolutionary transition to the ectomycorrhizal habit in the genomes of a hyperdiverse lineage of mushroom-forming fungi.</title>
        <authorList>
            <person name="Looney B."/>
            <person name="Miyauchi S."/>
            <person name="Morin E."/>
            <person name="Drula E."/>
            <person name="Courty P.E."/>
            <person name="Kohler A."/>
            <person name="Kuo A."/>
            <person name="LaButti K."/>
            <person name="Pangilinan J."/>
            <person name="Lipzen A."/>
            <person name="Riley R."/>
            <person name="Andreopoulos W."/>
            <person name="He G."/>
            <person name="Johnson J."/>
            <person name="Nolan M."/>
            <person name="Tritt A."/>
            <person name="Barry K.W."/>
            <person name="Grigoriev I.V."/>
            <person name="Nagy L.G."/>
            <person name="Hibbett D."/>
            <person name="Henrissat B."/>
            <person name="Matheny P.B."/>
            <person name="Labbe J."/>
            <person name="Martin F.M."/>
        </authorList>
    </citation>
    <scope>NUCLEOTIDE SEQUENCE</scope>
    <source>
        <strain evidence="1">HHB10654</strain>
    </source>
</reference>
<comment type="caution">
    <text evidence="1">The sequence shown here is derived from an EMBL/GenBank/DDBJ whole genome shotgun (WGS) entry which is preliminary data.</text>
</comment>
<evidence type="ECO:0000313" key="2">
    <source>
        <dbReference type="Proteomes" id="UP000814140"/>
    </source>
</evidence>
<evidence type="ECO:0000313" key="1">
    <source>
        <dbReference type="EMBL" id="KAI0065477.1"/>
    </source>
</evidence>
<organism evidence="1 2">
    <name type="scientific">Artomyces pyxidatus</name>
    <dbReference type="NCBI Taxonomy" id="48021"/>
    <lineage>
        <taxon>Eukaryota</taxon>
        <taxon>Fungi</taxon>
        <taxon>Dikarya</taxon>
        <taxon>Basidiomycota</taxon>
        <taxon>Agaricomycotina</taxon>
        <taxon>Agaricomycetes</taxon>
        <taxon>Russulales</taxon>
        <taxon>Auriscalpiaceae</taxon>
        <taxon>Artomyces</taxon>
    </lineage>
</organism>